<reference evidence="7 8" key="1">
    <citation type="submission" date="2022-01" db="EMBL/GenBank/DDBJ databases">
        <title>Alkalihalobacillus sp. EGI L200015, a novel bacterium isolated from a salt lake sediment.</title>
        <authorList>
            <person name="Gao L."/>
            <person name="Fang B.-Z."/>
            <person name="Li W.-J."/>
        </authorList>
    </citation>
    <scope>NUCLEOTIDE SEQUENCE [LARGE SCALE GENOMIC DNA]</scope>
    <source>
        <strain evidence="7 8">KCTC 12718</strain>
    </source>
</reference>
<sequence>MENKTNILAIEGPFSFENTFQKHHRTTDTLKSMVIKPEESRFIKWINLAGKPFLLDITVVNEENGISMHQNQRVDKDIERELQTFMKRMFGTDYRLESFYEHIRENSHRVTQVTHLFHGMRVITNPDLFETTVDTIIGQQVNLKFAATLKERLIRYAGTVHRFEEDNLYIFPSPDRVAKLEYQELQDLSFSQRKSEYIIDFARLVSSGAIDLNALWNLSNQEIIDHLMPLRGIGMWTVECLMLFGLHRPNVLPAADIGLRNAVKFLYDSEKQPQTEEIRKLAEEENWYPWESYITYYLWQYLNTI</sequence>
<keyword evidence="5" id="KW-0234">DNA repair</keyword>
<keyword evidence="3" id="KW-0227">DNA damage</keyword>
<evidence type="ECO:0000256" key="1">
    <source>
        <dbReference type="ARBA" id="ARBA00000086"/>
    </source>
</evidence>
<evidence type="ECO:0000256" key="4">
    <source>
        <dbReference type="ARBA" id="ARBA00022801"/>
    </source>
</evidence>
<dbReference type="Proteomes" id="UP001649381">
    <property type="component" value="Unassembled WGS sequence"/>
</dbReference>
<dbReference type="Gene3D" id="1.10.1670.10">
    <property type="entry name" value="Helix-hairpin-Helix base-excision DNA repair enzymes (C-terminal)"/>
    <property type="match status" value="1"/>
</dbReference>
<evidence type="ECO:0000259" key="6">
    <source>
        <dbReference type="SMART" id="SM00478"/>
    </source>
</evidence>
<dbReference type="EMBL" id="JAKIJS010000001">
    <property type="protein sequence ID" value="MCF6136285.1"/>
    <property type="molecule type" value="Genomic_DNA"/>
</dbReference>
<dbReference type="InterPro" id="IPR011257">
    <property type="entry name" value="DNA_glycosylase"/>
</dbReference>
<dbReference type="SUPFAM" id="SSF48150">
    <property type="entry name" value="DNA-glycosylase"/>
    <property type="match status" value="1"/>
</dbReference>
<evidence type="ECO:0000256" key="2">
    <source>
        <dbReference type="ARBA" id="ARBA00012000"/>
    </source>
</evidence>
<keyword evidence="4" id="KW-0378">Hydrolase</keyword>
<dbReference type="EC" id="3.2.2.21" evidence="2"/>
<dbReference type="InterPro" id="IPR051912">
    <property type="entry name" value="Alkylbase_DNA_Glycosylase/TA"/>
</dbReference>
<dbReference type="PANTHER" id="PTHR43003">
    <property type="entry name" value="DNA-3-METHYLADENINE GLYCOSYLASE"/>
    <property type="match status" value="1"/>
</dbReference>
<organism evidence="7 8">
    <name type="scientific">Pseudalkalibacillus berkeleyi</name>
    <dbReference type="NCBI Taxonomy" id="1069813"/>
    <lineage>
        <taxon>Bacteria</taxon>
        <taxon>Bacillati</taxon>
        <taxon>Bacillota</taxon>
        <taxon>Bacilli</taxon>
        <taxon>Bacillales</taxon>
        <taxon>Fictibacillaceae</taxon>
        <taxon>Pseudalkalibacillus</taxon>
    </lineage>
</organism>
<comment type="caution">
    <text evidence="7">The sequence shown here is derived from an EMBL/GenBank/DDBJ whole genome shotgun (WGS) entry which is preliminary data.</text>
</comment>
<evidence type="ECO:0000313" key="8">
    <source>
        <dbReference type="Proteomes" id="UP001649381"/>
    </source>
</evidence>
<dbReference type="Pfam" id="PF00730">
    <property type="entry name" value="HhH-GPD"/>
    <property type="match status" value="1"/>
</dbReference>
<dbReference type="SMART" id="SM00478">
    <property type="entry name" value="ENDO3c"/>
    <property type="match status" value="1"/>
</dbReference>
<dbReference type="Gene3D" id="1.10.340.30">
    <property type="entry name" value="Hypothetical protein, domain 2"/>
    <property type="match status" value="1"/>
</dbReference>
<dbReference type="Pfam" id="PF07934">
    <property type="entry name" value="OGG_N"/>
    <property type="match status" value="1"/>
</dbReference>
<comment type="catalytic activity">
    <reaction evidence="1">
        <text>Hydrolysis of alkylated DNA, releasing 3-methyladenine, 3-methylguanine, 7-methylguanine and 7-methyladenine.</text>
        <dbReference type="EC" id="3.2.2.21"/>
    </reaction>
</comment>
<dbReference type="CDD" id="cd00056">
    <property type="entry name" value="ENDO3c"/>
    <property type="match status" value="1"/>
</dbReference>
<keyword evidence="8" id="KW-1185">Reference proteome</keyword>
<proteinExistence type="predicted"/>
<protein>
    <recommendedName>
        <fullName evidence="2">DNA-3-methyladenine glycosylase II</fullName>
        <ecNumber evidence="2">3.2.2.21</ecNumber>
    </recommendedName>
</protein>
<dbReference type="InterPro" id="IPR012904">
    <property type="entry name" value="OGG_N"/>
</dbReference>
<accession>A0ABS9GY29</accession>
<name>A0ABS9GY29_9BACL</name>
<dbReference type="PANTHER" id="PTHR43003:SF5">
    <property type="entry name" value="DNA-3-METHYLADENINE GLYCOSYLASE"/>
    <property type="match status" value="1"/>
</dbReference>
<evidence type="ECO:0000313" key="7">
    <source>
        <dbReference type="EMBL" id="MCF6136285.1"/>
    </source>
</evidence>
<dbReference type="RefSeq" id="WP_236330712.1">
    <property type="nucleotide sequence ID" value="NZ_JAKIJS010000001.1"/>
</dbReference>
<gene>
    <name evidence="7" type="ORF">L2716_00995</name>
</gene>
<feature type="domain" description="HhH-GPD" evidence="6">
    <location>
        <begin position="137"/>
        <end position="303"/>
    </location>
</feature>
<dbReference type="InterPro" id="IPR003265">
    <property type="entry name" value="HhH-GPD_domain"/>
</dbReference>
<evidence type="ECO:0000256" key="5">
    <source>
        <dbReference type="ARBA" id="ARBA00023204"/>
    </source>
</evidence>
<evidence type="ECO:0000256" key="3">
    <source>
        <dbReference type="ARBA" id="ARBA00022763"/>
    </source>
</evidence>
<dbReference type="InterPro" id="IPR023170">
    <property type="entry name" value="HhH_base_excis_C"/>
</dbReference>